<proteinExistence type="predicted"/>
<dbReference type="Proteomes" id="UP001295684">
    <property type="component" value="Unassembled WGS sequence"/>
</dbReference>
<name>A0AAD1XJC2_EUPCR</name>
<evidence type="ECO:0000313" key="1">
    <source>
        <dbReference type="EMBL" id="CAI2373767.1"/>
    </source>
</evidence>
<dbReference type="AlphaFoldDB" id="A0AAD1XJC2"/>
<accession>A0AAD1XJC2</accession>
<protein>
    <submittedName>
        <fullName evidence="1">Uncharacterized protein</fullName>
    </submittedName>
</protein>
<dbReference type="EMBL" id="CAMPGE010015126">
    <property type="protein sequence ID" value="CAI2373767.1"/>
    <property type="molecule type" value="Genomic_DNA"/>
</dbReference>
<comment type="caution">
    <text evidence="1">The sequence shown here is derived from an EMBL/GenBank/DDBJ whole genome shotgun (WGS) entry which is preliminary data.</text>
</comment>
<organism evidence="1 2">
    <name type="scientific">Euplotes crassus</name>
    <dbReference type="NCBI Taxonomy" id="5936"/>
    <lineage>
        <taxon>Eukaryota</taxon>
        <taxon>Sar</taxon>
        <taxon>Alveolata</taxon>
        <taxon>Ciliophora</taxon>
        <taxon>Intramacronucleata</taxon>
        <taxon>Spirotrichea</taxon>
        <taxon>Hypotrichia</taxon>
        <taxon>Euplotida</taxon>
        <taxon>Euplotidae</taxon>
        <taxon>Moneuplotes</taxon>
    </lineage>
</organism>
<evidence type="ECO:0000313" key="2">
    <source>
        <dbReference type="Proteomes" id="UP001295684"/>
    </source>
</evidence>
<keyword evidence="2" id="KW-1185">Reference proteome</keyword>
<gene>
    <name evidence="1" type="ORF">ECRASSUSDP1_LOCUS15115</name>
</gene>
<sequence length="372" mass="43973">MFLDYYTEGTCEHCQSIAHGKSFHQEQQERMKTILFEKYRTSVDIYNVKLINEIIFNRPVKITSIFKDYLVNDEIAEFLKKFYTFEELKPKMKKLVEFFMSYFKIFPNYVVIECLSHSEKFDFGLFKNIERKQRVIDEKLYIAAQNKAKRERKQERKNKLTTIGVDSFIRVEDDFGDSDFDYTKMFTDGYYQEISTFKKQFKEEKVDIQWYQSKIKELTSNPRKVFDYGSKSQNPKPVILSRNIIDFVSTRKISPTEKSGRKNGWTKLFNFFSDDSCTLNYKTEKDISLSISNAWEKEEVKCIPNQNFGFDSSRSASKMKIRENIKKYSIETLGSKDISTNLATTSENASVEKNRIIQTISKNPSIDYESFK</sequence>
<reference evidence="1" key="1">
    <citation type="submission" date="2023-07" db="EMBL/GenBank/DDBJ databases">
        <authorList>
            <consortium name="AG Swart"/>
            <person name="Singh M."/>
            <person name="Singh A."/>
            <person name="Seah K."/>
            <person name="Emmerich C."/>
        </authorList>
    </citation>
    <scope>NUCLEOTIDE SEQUENCE</scope>
    <source>
        <strain evidence="1">DP1</strain>
    </source>
</reference>